<evidence type="ECO:0000259" key="7">
    <source>
        <dbReference type="Pfam" id="PF03404"/>
    </source>
</evidence>
<name>A0A3D8YAK5_9BACT</name>
<dbReference type="PRINTS" id="PR00407">
    <property type="entry name" value="EUMOPTERIN"/>
</dbReference>
<evidence type="ECO:0000256" key="2">
    <source>
        <dbReference type="ARBA" id="ARBA00022505"/>
    </source>
</evidence>
<evidence type="ECO:0000259" key="6">
    <source>
        <dbReference type="Pfam" id="PF00174"/>
    </source>
</evidence>
<evidence type="ECO:0000256" key="1">
    <source>
        <dbReference type="ARBA" id="ARBA00001924"/>
    </source>
</evidence>
<dbReference type="GO" id="GO:0050310">
    <property type="term" value="F:sulfite dehydrogenase activity"/>
    <property type="evidence" value="ECO:0007669"/>
    <property type="project" value="UniProtKB-EC"/>
</dbReference>
<evidence type="ECO:0000313" key="9">
    <source>
        <dbReference type="Proteomes" id="UP000256373"/>
    </source>
</evidence>
<evidence type="ECO:0000256" key="4">
    <source>
        <dbReference type="ARBA" id="ARBA00023002"/>
    </source>
</evidence>
<dbReference type="InterPro" id="IPR000572">
    <property type="entry name" value="OxRdtase_Mopterin-bd_dom"/>
</dbReference>
<dbReference type="InterPro" id="IPR036374">
    <property type="entry name" value="OxRdtase_Mopterin-bd_sf"/>
</dbReference>
<feature type="domain" description="Oxidoreductase molybdopterin-binding" evidence="6">
    <location>
        <begin position="101"/>
        <end position="261"/>
    </location>
</feature>
<dbReference type="GO" id="GO:0006790">
    <property type="term" value="P:sulfur compound metabolic process"/>
    <property type="evidence" value="ECO:0007669"/>
    <property type="project" value="TreeGrafter"/>
</dbReference>
<comment type="cofactor">
    <cofactor evidence="1">
        <name>Mo-molybdopterin</name>
        <dbReference type="ChEBI" id="CHEBI:71302"/>
    </cofactor>
</comment>
<sequence length="410" mass="45182">MDIGKDKPLSGRISRRKLLGGAATAAVVLVQTATGKAFQAGVSVAELDDPTKIPGVLPGTVGTRSSFEQPVKKPSPTSSRTPLQDLYGTLTPSDLHYERHHGGVPAIDPAKFELVIHGMVERPMVFTLADLKRFPSVSRLAFLECSGNYRGANDGKITPQDICGLTSQSEWTGVALSTLFREVGVSEKATWFLAEGGDAAVMTRSVPMSKGWKDAIIAYAQNGEAVRPEQGYPARLFLPGWEGNTSIKWIRRIEISDQPFMTREETSKYTEQVGPAKIRQFSFTMDARSIITYPSYPARVEKGWIEIRGIAWSGRGKISRVEVSTDAGKSWHLAALQEPVLDKSLTAFRYLWQWNGGPTEIMSRAVDETGYVQPFYKQLLAARGGNMGYHFNPVTAWYLQSDGQVLFRST</sequence>
<dbReference type="InterPro" id="IPR030835">
    <property type="entry name" value="Sulfite_DH_SoxC"/>
</dbReference>
<dbReference type="OrthoDB" id="9778777at2"/>
<dbReference type="EMBL" id="QNUL01000009">
    <property type="protein sequence ID" value="REA60846.1"/>
    <property type="molecule type" value="Genomic_DNA"/>
</dbReference>
<reference evidence="8 9" key="1">
    <citation type="submission" date="2018-07" db="EMBL/GenBank/DDBJ databases">
        <title>Dyadobacter roseus sp. nov., isolated from rose rhizosphere soil.</title>
        <authorList>
            <person name="Chen L."/>
        </authorList>
    </citation>
    <scope>NUCLEOTIDE SEQUENCE [LARGE SCALE GENOMIC DNA]</scope>
    <source>
        <strain evidence="8 9">RS19</strain>
    </source>
</reference>
<dbReference type="Gene3D" id="3.90.420.10">
    <property type="entry name" value="Oxidoreductase, molybdopterin-binding domain"/>
    <property type="match status" value="1"/>
</dbReference>
<dbReference type="PANTHER" id="PTHR19372">
    <property type="entry name" value="SULFITE REDUCTASE"/>
    <property type="match status" value="1"/>
</dbReference>
<dbReference type="InterPro" id="IPR008335">
    <property type="entry name" value="Mopterin_OxRdtase_euk"/>
</dbReference>
<dbReference type="GO" id="GO:0020037">
    <property type="term" value="F:heme binding"/>
    <property type="evidence" value="ECO:0007669"/>
    <property type="project" value="TreeGrafter"/>
</dbReference>
<feature type="domain" description="Moybdenum cofactor oxidoreductase dimerisation" evidence="7">
    <location>
        <begin position="283"/>
        <end position="385"/>
    </location>
</feature>
<dbReference type="Proteomes" id="UP000256373">
    <property type="component" value="Unassembled WGS sequence"/>
</dbReference>
<proteinExistence type="predicted"/>
<dbReference type="PANTHER" id="PTHR19372:SF7">
    <property type="entry name" value="SULFITE OXIDASE, MITOCHONDRIAL"/>
    <property type="match status" value="1"/>
</dbReference>
<evidence type="ECO:0000256" key="3">
    <source>
        <dbReference type="ARBA" id="ARBA00022723"/>
    </source>
</evidence>
<dbReference type="SUPFAM" id="SSF81296">
    <property type="entry name" value="E set domains"/>
    <property type="match status" value="1"/>
</dbReference>
<dbReference type="NCBIfam" id="TIGR04555">
    <property type="entry name" value="sulfite_DH_soxC"/>
    <property type="match status" value="1"/>
</dbReference>
<dbReference type="InterPro" id="IPR005066">
    <property type="entry name" value="MoCF_OxRdtse_dimer"/>
</dbReference>
<protein>
    <submittedName>
        <fullName evidence="8">Sulfite dehydrogenase</fullName>
        <ecNumber evidence="8">1.8.2.1</ecNumber>
    </submittedName>
</protein>
<dbReference type="SUPFAM" id="SSF56524">
    <property type="entry name" value="Oxidoreductase molybdopterin-binding domain"/>
    <property type="match status" value="1"/>
</dbReference>
<keyword evidence="3" id="KW-0479">Metal-binding</keyword>
<dbReference type="RefSeq" id="WP_115831368.1">
    <property type="nucleotide sequence ID" value="NZ_QNUL01000009.1"/>
</dbReference>
<keyword evidence="4 8" id="KW-0560">Oxidoreductase</keyword>
<evidence type="ECO:0000313" key="8">
    <source>
        <dbReference type="EMBL" id="REA60846.1"/>
    </source>
</evidence>
<organism evidence="8 9">
    <name type="scientific">Dyadobacter luteus</name>
    <dbReference type="NCBI Taxonomy" id="2259619"/>
    <lineage>
        <taxon>Bacteria</taxon>
        <taxon>Pseudomonadati</taxon>
        <taxon>Bacteroidota</taxon>
        <taxon>Cytophagia</taxon>
        <taxon>Cytophagales</taxon>
        <taxon>Spirosomataceae</taxon>
        <taxon>Dyadobacter</taxon>
    </lineage>
</organism>
<dbReference type="EC" id="1.8.2.1" evidence="8"/>
<keyword evidence="9" id="KW-1185">Reference proteome</keyword>
<keyword evidence="2" id="KW-0500">Molybdenum</keyword>
<dbReference type="Pfam" id="PF00174">
    <property type="entry name" value="Oxidored_molyb"/>
    <property type="match status" value="1"/>
</dbReference>
<feature type="region of interest" description="Disordered" evidence="5">
    <location>
        <begin position="60"/>
        <end position="85"/>
    </location>
</feature>
<comment type="caution">
    <text evidence="8">The sequence shown here is derived from an EMBL/GenBank/DDBJ whole genome shotgun (WGS) entry which is preliminary data.</text>
</comment>
<accession>A0A3D8YAK5</accession>
<dbReference type="InterPro" id="IPR014756">
    <property type="entry name" value="Ig_E-set"/>
</dbReference>
<dbReference type="GO" id="GO:0008482">
    <property type="term" value="F:sulfite oxidase activity"/>
    <property type="evidence" value="ECO:0007669"/>
    <property type="project" value="TreeGrafter"/>
</dbReference>
<dbReference type="GO" id="GO:0043546">
    <property type="term" value="F:molybdopterin cofactor binding"/>
    <property type="evidence" value="ECO:0007669"/>
    <property type="project" value="TreeGrafter"/>
</dbReference>
<dbReference type="Pfam" id="PF03404">
    <property type="entry name" value="Mo-co_dimer"/>
    <property type="match status" value="1"/>
</dbReference>
<dbReference type="AlphaFoldDB" id="A0A3D8YAK5"/>
<dbReference type="Gene3D" id="2.60.40.650">
    <property type="match status" value="1"/>
</dbReference>
<evidence type="ECO:0000256" key="5">
    <source>
        <dbReference type="SAM" id="MobiDB-lite"/>
    </source>
</evidence>
<dbReference type="GO" id="GO:0030151">
    <property type="term" value="F:molybdenum ion binding"/>
    <property type="evidence" value="ECO:0007669"/>
    <property type="project" value="InterPro"/>
</dbReference>
<gene>
    <name evidence="8" type="primary">soxC</name>
    <name evidence="8" type="ORF">DSL64_13135</name>
</gene>